<feature type="compositionally biased region" description="Basic and acidic residues" evidence="1">
    <location>
        <begin position="258"/>
        <end position="267"/>
    </location>
</feature>
<accession>A0A4C1XRJ7</accession>
<feature type="compositionally biased region" description="Basic residues" evidence="1">
    <location>
        <begin position="268"/>
        <end position="278"/>
    </location>
</feature>
<evidence type="ECO:0000313" key="2">
    <source>
        <dbReference type="EMBL" id="GBP65673.1"/>
    </source>
</evidence>
<organism evidence="2 3">
    <name type="scientific">Eumeta variegata</name>
    <name type="common">Bagworm moth</name>
    <name type="synonym">Eumeta japonica</name>
    <dbReference type="NCBI Taxonomy" id="151549"/>
    <lineage>
        <taxon>Eukaryota</taxon>
        <taxon>Metazoa</taxon>
        <taxon>Ecdysozoa</taxon>
        <taxon>Arthropoda</taxon>
        <taxon>Hexapoda</taxon>
        <taxon>Insecta</taxon>
        <taxon>Pterygota</taxon>
        <taxon>Neoptera</taxon>
        <taxon>Endopterygota</taxon>
        <taxon>Lepidoptera</taxon>
        <taxon>Glossata</taxon>
        <taxon>Ditrysia</taxon>
        <taxon>Tineoidea</taxon>
        <taxon>Psychidae</taxon>
        <taxon>Oiketicinae</taxon>
        <taxon>Eumeta</taxon>
    </lineage>
</organism>
<evidence type="ECO:0000256" key="1">
    <source>
        <dbReference type="SAM" id="MobiDB-lite"/>
    </source>
</evidence>
<dbReference type="PROSITE" id="PS51257">
    <property type="entry name" value="PROKAR_LIPOPROTEIN"/>
    <property type="match status" value="1"/>
</dbReference>
<sequence length="417" mass="45552">MVMVRPLRAAVVDDPNSGLWVAVSVSSAACTARDAARMSHVITDKLAGAGVRGALTPLQWARLFAAFVRRAARSLLLPDRLALCPDGELANLVEIAACDADCANARASEIALVLLCHKLQCQFNEWGRAAARGGPPLPEDACWLFDLIAQLQHACQMSEASLSAVHALVSRVLARYEARSAATHRQRLVWRLSERTLKVGDCAANTREHESPLGILYSVEIAEVLRPTDRLTSLLPTIEEQHMAGDGSPQRHRQRYSTLHDESDAGSHRKARVTRRTGRAAPCCPSTATADRAASRARAPNPIPTQPTATFPLPDRVLTPPVHSIKIDPRTSGARTRRRADGASTGGCFCRVLYRKAPSLELRRGRPKALLTFTRGRADRRRTCSEQQNGGFLKARDVTPWRPFRGSPPPVTVECIS</sequence>
<feature type="region of interest" description="Disordered" evidence="1">
    <location>
        <begin position="240"/>
        <end position="344"/>
    </location>
</feature>
<reference evidence="2 3" key="1">
    <citation type="journal article" date="2019" name="Commun. Biol.">
        <title>The bagworm genome reveals a unique fibroin gene that provides high tensile strength.</title>
        <authorList>
            <person name="Kono N."/>
            <person name="Nakamura H."/>
            <person name="Ohtoshi R."/>
            <person name="Tomita M."/>
            <person name="Numata K."/>
            <person name="Arakawa K."/>
        </authorList>
    </citation>
    <scope>NUCLEOTIDE SEQUENCE [LARGE SCALE GENOMIC DNA]</scope>
</reference>
<proteinExistence type="predicted"/>
<keyword evidence="3" id="KW-1185">Reference proteome</keyword>
<name>A0A4C1XRJ7_EUMVA</name>
<dbReference type="OrthoDB" id="769138at2759"/>
<feature type="compositionally biased region" description="Low complexity" evidence="1">
    <location>
        <begin position="286"/>
        <end position="299"/>
    </location>
</feature>
<evidence type="ECO:0000313" key="3">
    <source>
        <dbReference type="Proteomes" id="UP000299102"/>
    </source>
</evidence>
<gene>
    <name evidence="2" type="primary">CycG</name>
    <name evidence="2" type="ORF">EVAR_98386_1</name>
</gene>
<dbReference type="Proteomes" id="UP000299102">
    <property type="component" value="Unassembled WGS sequence"/>
</dbReference>
<comment type="caution">
    <text evidence="2">The sequence shown here is derived from an EMBL/GenBank/DDBJ whole genome shotgun (WGS) entry which is preliminary data.</text>
</comment>
<dbReference type="EMBL" id="BGZK01000936">
    <property type="protein sequence ID" value="GBP65673.1"/>
    <property type="molecule type" value="Genomic_DNA"/>
</dbReference>
<dbReference type="STRING" id="151549.A0A4C1XRJ7"/>
<dbReference type="AlphaFoldDB" id="A0A4C1XRJ7"/>
<protein>
    <submittedName>
        <fullName evidence="2">Cyclin G</fullName>
    </submittedName>
</protein>